<evidence type="ECO:0000313" key="6">
    <source>
        <dbReference type="Proteomes" id="UP000701853"/>
    </source>
</evidence>
<dbReference type="OrthoDB" id="1433765at2759"/>
<proteinExistence type="inferred from homology"/>
<dbReference type="PANTHER" id="PTHR10108:SF984">
    <property type="entry name" value="METHYLTRANSFERASE PMT21-RELATED"/>
    <property type="match status" value="1"/>
</dbReference>
<dbReference type="InterPro" id="IPR004159">
    <property type="entry name" value="Put_SAM_MeTrfase"/>
</dbReference>
<evidence type="ECO:0000256" key="2">
    <source>
        <dbReference type="ARBA" id="ARBA00022679"/>
    </source>
</evidence>
<dbReference type="AlphaFoldDB" id="A0A8J5YBL7"/>
<keyword evidence="4" id="KW-0812">Transmembrane</keyword>
<dbReference type="EMBL" id="JAHUZN010000011">
    <property type="protein sequence ID" value="KAG8476881.1"/>
    <property type="molecule type" value="Genomic_DNA"/>
</dbReference>
<accession>A0A8J5YBL7</accession>
<dbReference type="GO" id="GO:0005768">
    <property type="term" value="C:endosome"/>
    <property type="evidence" value="ECO:0007669"/>
    <property type="project" value="TreeGrafter"/>
</dbReference>
<reference evidence="5 6" key="1">
    <citation type="journal article" date="2021" name="bioRxiv">
        <title>The Gossypium anomalum genome as a resource for cotton improvement and evolutionary analysis of hybrid incompatibility.</title>
        <authorList>
            <person name="Grover C.E."/>
            <person name="Yuan D."/>
            <person name="Arick M.A."/>
            <person name="Miller E.R."/>
            <person name="Hu G."/>
            <person name="Peterson D.G."/>
            <person name="Wendel J.F."/>
            <person name="Udall J.A."/>
        </authorList>
    </citation>
    <scope>NUCLEOTIDE SEQUENCE [LARGE SCALE GENOMIC DNA]</scope>
    <source>
        <strain evidence="5">JFW-Udall</strain>
        <tissue evidence="5">Leaf</tissue>
    </source>
</reference>
<name>A0A8J5YBL7_9ROSI</name>
<dbReference type="PANTHER" id="PTHR10108">
    <property type="entry name" value="SAM-DEPENDENT METHYLTRANSFERASE"/>
    <property type="match status" value="1"/>
</dbReference>
<gene>
    <name evidence="5" type="ORF">CXB51_031120</name>
</gene>
<dbReference type="GO" id="GO:0016020">
    <property type="term" value="C:membrane"/>
    <property type="evidence" value="ECO:0007669"/>
    <property type="project" value="UniProtKB-SubCell"/>
</dbReference>
<comment type="caution">
    <text evidence="5">The sequence shown here is derived from an EMBL/GenBank/DDBJ whole genome shotgun (WGS) entry which is preliminary data.</text>
</comment>
<dbReference type="GO" id="GO:0008168">
    <property type="term" value="F:methyltransferase activity"/>
    <property type="evidence" value="ECO:0007669"/>
    <property type="project" value="UniProtKB-UniRule"/>
</dbReference>
<keyword evidence="3 4" id="KW-0325">Glycoprotein</keyword>
<dbReference type="EC" id="2.1.1.-" evidence="4"/>
<dbReference type="Proteomes" id="UP000701853">
    <property type="component" value="Chromosome 11"/>
</dbReference>
<keyword evidence="6" id="KW-1185">Reference proteome</keyword>
<keyword evidence="4" id="KW-0735">Signal-anchor</keyword>
<evidence type="ECO:0000256" key="3">
    <source>
        <dbReference type="ARBA" id="ARBA00023180"/>
    </source>
</evidence>
<protein>
    <recommendedName>
        <fullName evidence="4">Methyltransferase</fullName>
        <ecNumber evidence="4">2.1.1.-</ecNumber>
    </recommendedName>
</protein>
<evidence type="ECO:0000313" key="5">
    <source>
        <dbReference type="EMBL" id="KAG8476881.1"/>
    </source>
</evidence>
<dbReference type="GO" id="GO:0005802">
    <property type="term" value="C:trans-Golgi network"/>
    <property type="evidence" value="ECO:0007669"/>
    <property type="project" value="TreeGrafter"/>
</dbReference>
<comment type="subcellular location">
    <subcellularLocation>
        <location evidence="4">Membrane</location>
        <topology evidence="4">Single-pass type II membrane protein</topology>
    </subcellularLocation>
</comment>
<keyword evidence="2 4" id="KW-0808">Transferase</keyword>
<evidence type="ECO:0000256" key="4">
    <source>
        <dbReference type="RuleBase" id="RU366043"/>
    </source>
</evidence>
<organism evidence="5 6">
    <name type="scientific">Gossypium anomalum</name>
    <dbReference type="NCBI Taxonomy" id="47600"/>
    <lineage>
        <taxon>Eukaryota</taxon>
        <taxon>Viridiplantae</taxon>
        <taxon>Streptophyta</taxon>
        <taxon>Embryophyta</taxon>
        <taxon>Tracheophyta</taxon>
        <taxon>Spermatophyta</taxon>
        <taxon>Magnoliopsida</taxon>
        <taxon>eudicotyledons</taxon>
        <taxon>Gunneridae</taxon>
        <taxon>Pentapetalae</taxon>
        <taxon>rosids</taxon>
        <taxon>malvids</taxon>
        <taxon>Malvales</taxon>
        <taxon>Malvaceae</taxon>
        <taxon>Malvoideae</taxon>
        <taxon>Gossypium</taxon>
    </lineage>
</organism>
<evidence type="ECO:0000256" key="1">
    <source>
        <dbReference type="ARBA" id="ARBA00022603"/>
    </source>
</evidence>
<sequence>MEHNHGRVEIRFRQCALNCNIAVWQKPSDNDCYVKKLAGSDVYPAMCDNSLEHDPAWYTSLRPCVLVLDPKLTKSALESLPKWPERLRVAPARISDVPGGSGGLAAALVDDPLWIMNVVSSYAPNTLLVVYDRDLIGNYHDWL</sequence>
<dbReference type="GO" id="GO:0032259">
    <property type="term" value="P:methylation"/>
    <property type="evidence" value="ECO:0007669"/>
    <property type="project" value="UniProtKB-KW"/>
</dbReference>
<keyword evidence="1 4" id="KW-0489">Methyltransferase</keyword>
<dbReference type="Pfam" id="PF03141">
    <property type="entry name" value="Methyltransf_29"/>
    <property type="match status" value="1"/>
</dbReference>
<comment type="similarity">
    <text evidence="4">Belongs to the methyltransferase superfamily.</text>
</comment>